<dbReference type="Pfam" id="PF08922">
    <property type="entry name" value="DUF1905"/>
    <property type="match status" value="1"/>
</dbReference>
<dbReference type="Proteomes" id="UP001240984">
    <property type="component" value="Unassembled WGS sequence"/>
</dbReference>
<dbReference type="InterPro" id="IPR015018">
    <property type="entry name" value="DUF1905"/>
</dbReference>
<comment type="caution">
    <text evidence="1">The sequence shown here is derived from an EMBL/GenBank/DDBJ whole genome shotgun (WGS) entry which is preliminary data.</text>
</comment>
<dbReference type="SUPFAM" id="SSF141694">
    <property type="entry name" value="AF2212/PG0164-like"/>
    <property type="match status" value="1"/>
</dbReference>
<proteinExistence type="predicted"/>
<evidence type="ECO:0000313" key="1">
    <source>
        <dbReference type="EMBL" id="MDP9795986.1"/>
    </source>
</evidence>
<dbReference type="InterPro" id="IPR037079">
    <property type="entry name" value="AF2212/PG0164-like_sf"/>
</dbReference>
<evidence type="ECO:0008006" key="3">
    <source>
        <dbReference type="Google" id="ProtNLM"/>
    </source>
</evidence>
<reference evidence="1 2" key="1">
    <citation type="submission" date="2023-07" db="EMBL/GenBank/DDBJ databases">
        <title>Sequencing the genomes of 1000 actinobacteria strains.</title>
        <authorList>
            <person name="Klenk H.-P."/>
        </authorList>
    </citation>
    <scope>NUCLEOTIDE SEQUENCE [LARGE SCALE GENOMIC DNA]</scope>
    <source>
        <strain evidence="1 2">DSM 44710</strain>
    </source>
</reference>
<dbReference type="RefSeq" id="WP_306832212.1">
    <property type="nucleotide sequence ID" value="NZ_JAUSRA010000001.1"/>
</dbReference>
<organism evidence="1 2">
    <name type="scientific">Catenuloplanes nepalensis</name>
    <dbReference type="NCBI Taxonomy" id="587533"/>
    <lineage>
        <taxon>Bacteria</taxon>
        <taxon>Bacillati</taxon>
        <taxon>Actinomycetota</taxon>
        <taxon>Actinomycetes</taxon>
        <taxon>Micromonosporales</taxon>
        <taxon>Micromonosporaceae</taxon>
        <taxon>Catenuloplanes</taxon>
    </lineage>
</organism>
<gene>
    <name evidence="1" type="ORF">J2S43_004498</name>
</gene>
<keyword evidence="2" id="KW-1185">Reference proteome</keyword>
<protein>
    <recommendedName>
        <fullName evidence="3">DUF1905 domain-containing protein</fullName>
    </recommendedName>
</protein>
<accession>A0ABT9MX18</accession>
<evidence type="ECO:0000313" key="2">
    <source>
        <dbReference type="Proteomes" id="UP001240984"/>
    </source>
</evidence>
<dbReference type="EMBL" id="JAUSRA010000001">
    <property type="protein sequence ID" value="MDP9795986.1"/>
    <property type="molecule type" value="Genomic_DNA"/>
</dbReference>
<dbReference type="Gene3D" id="2.40.30.100">
    <property type="entry name" value="AF2212/PG0164-like"/>
    <property type="match status" value="1"/>
</dbReference>
<sequence length="101" mass="11143">MTTFEFSGEIWYWRGPAPFHFVTVPEEVCAVLRDAAPAISYGWGMIPATVRVGGTSRDTALWPKDGRYIVPIRADTRRAENLDVGDVASVCLEVACEGPLR</sequence>
<name>A0ABT9MX18_9ACTN</name>